<dbReference type="EMBL" id="JAVDWH010000001">
    <property type="protein sequence ID" value="MDR7086009.1"/>
    <property type="molecule type" value="Genomic_DNA"/>
</dbReference>
<organism evidence="2 3">
    <name type="scientific">Aeromicrobium panaciterrae</name>
    <dbReference type="NCBI Taxonomy" id="363861"/>
    <lineage>
        <taxon>Bacteria</taxon>
        <taxon>Bacillati</taxon>
        <taxon>Actinomycetota</taxon>
        <taxon>Actinomycetes</taxon>
        <taxon>Propionibacteriales</taxon>
        <taxon>Nocardioidaceae</taxon>
        <taxon>Aeromicrobium</taxon>
    </lineage>
</organism>
<accession>A0ABU1ULF3</accession>
<dbReference type="Proteomes" id="UP001257739">
    <property type="component" value="Unassembled WGS sequence"/>
</dbReference>
<feature type="region of interest" description="Disordered" evidence="1">
    <location>
        <begin position="151"/>
        <end position="186"/>
    </location>
</feature>
<reference evidence="2 3" key="1">
    <citation type="submission" date="2023-07" db="EMBL/GenBank/DDBJ databases">
        <title>Sorghum-associated microbial communities from plants grown in Nebraska, USA.</title>
        <authorList>
            <person name="Schachtman D."/>
        </authorList>
    </citation>
    <scope>NUCLEOTIDE SEQUENCE [LARGE SCALE GENOMIC DNA]</scope>
    <source>
        <strain evidence="2 3">BE248</strain>
    </source>
</reference>
<name>A0ABU1ULF3_9ACTN</name>
<comment type="caution">
    <text evidence="2">The sequence shown here is derived from an EMBL/GenBank/DDBJ whole genome shotgun (WGS) entry which is preliminary data.</text>
</comment>
<protein>
    <submittedName>
        <fullName evidence="2">Uncharacterized protein</fullName>
    </submittedName>
</protein>
<gene>
    <name evidence="2" type="ORF">J2X11_000848</name>
</gene>
<evidence type="ECO:0000256" key="1">
    <source>
        <dbReference type="SAM" id="MobiDB-lite"/>
    </source>
</evidence>
<keyword evidence="3" id="KW-1185">Reference proteome</keyword>
<evidence type="ECO:0000313" key="3">
    <source>
        <dbReference type="Proteomes" id="UP001257739"/>
    </source>
</evidence>
<feature type="compositionally biased region" description="Low complexity" evidence="1">
    <location>
        <begin position="169"/>
        <end position="182"/>
    </location>
</feature>
<evidence type="ECO:0000313" key="2">
    <source>
        <dbReference type="EMBL" id="MDR7086009.1"/>
    </source>
</evidence>
<proteinExistence type="predicted"/>
<sequence length="292" mass="30485">MALGFLSGVSNALVSKIAIGAVVVAGVGGAVAKFVPPPSEDVAIWFDQPITKQHVPKGPFNLLLHVGRGEFATSVRVEVAKVGGGAGPTLTTDKITRSGLASETEGPYEPQGLQTATVVWIPRAPGAYKLTPSFATGGSWIKGHTIIVTVDGEPKGPSLPTKPTPTPSPTESTPTPIETTEPVLSPPDAVGEVARIAGAGYVYRFQATAIEPADATVTVNIMQGDESDYSPYPCEPLSQDDDDPSRSQCHLDWLSAGTTSRTVKVSYFFYIEANGQAFTTPIGSFIAGTSKD</sequence>
<dbReference type="RefSeq" id="WP_309967121.1">
    <property type="nucleotide sequence ID" value="NZ_JAVDWH010000001.1"/>
</dbReference>